<accession>A0A1G2R2J0</accession>
<proteinExistence type="predicted"/>
<name>A0A1G2R2J0_9BACT</name>
<reference evidence="1 2" key="1">
    <citation type="journal article" date="2016" name="Nat. Commun.">
        <title>Thousands of microbial genomes shed light on interconnected biogeochemical processes in an aquifer system.</title>
        <authorList>
            <person name="Anantharaman K."/>
            <person name="Brown C.T."/>
            <person name="Hug L.A."/>
            <person name="Sharon I."/>
            <person name="Castelle C.J."/>
            <person name="Probst A.J."/>
            <person name="Thomas B.C."/>
            <person name="Singh A."/>
            <person name="Wilkins M.J."/>
            <person name="Karaoz U."/>
            <person name="Brodie E.L."/>
            <person name="Williams K.H."/>
            <person name="Hubbard S.S."/>
            <person name="Banfield J.F."/>
        </authorList>
    </citation>
    <scope>NUCLEOTIDE SEQUENCE [LARGE SCALE GENOMIC DNA]</scope>
</reference>
<evidence type="ECO:0000313" key="2">
    <source>
        <dbReference type="Proteomes" id="UP000178092"/>
    </source>
</evidence>
<sequence length="62" mass="6876">MFLQDTVIPKRAKHNALRTLGARLARAPHHEVGGGSTRNVSAEKYPYSQSIVLCSFRNAKPK</sequence>
<organism evidence="1 2">
    <name type="scientific">Candidatus Wildermuthbacteria bacterium RIFCSPHIGHO2_02_FULL_45_25</name>
    <dbReference type="NCBI Taxonomy" id="1802450"/>
    <lineage>
        <taxon>Bacteria</taxon>
        <taxon>Candidatus Wildermuthiibacteriota</taxon>
    </lineage>
</organism>
<dbReference type="AlphaFoldDB" id="A0A1G2R2J0"/>
<dbReference type="EMBL" id="MHTV01000033">
    <property type="protein sequence ID" value="OHA66462.1"/>
    <property type="molecule type" value="Genomic_DNA"/>
</dbReference>
<gene>
    <name evidence="1" type="ORF">A3C04_01420</name>
</gene>
<comment type="caution">
    <text evidence="1">The sequence shown here is derived from an EMBL/GenBank/DDBJ whole genome shotgun (WGS) entry which is preliminary data.</text>
</comment>
<evidence type="ECO:0000313" key="1">
    <source>
        <dbReference type="EMBL" id="OHA66462.1"/>
    </source>
</evidence>
<dbReference type="Proteomes" id="UP000178092">
    <property type="component" value="Unassembled WGS sequence"/>
</dbReference>
<protein>
    <submittedName>
        <fullName evidence="1">Uncharacterized protein</fullName>
    </submittedName>
</protein>